<dbReference type="STRING" id="1206466.K0KTJ8"/>
<dbReference type="EMBL" id="CAIF01000193">
    <property type="protein sequence ID" value="CCH45342.1"/>
    <property type="molecule type" value="Genomic_DNA"/>
</dbReference>
<dbReference type="PANTHER" id="PTHR28657:SF5">
    <property type="entry name" value="INDOLEAMINE 2,3-DIOXYGENASE"/>
    <property type="match status" value="1"/>
</dbReference>
<comment type="caution">
    <text evidence="7">The sequence shown here is derived from an EMBL/GenBank/DDBJ whole genome shotgun (WGS) entry which is preliminary data.</text>
</comment>
<evidence type="ECO:0000256" key="6">
    <source>
        <dbReference type="SAM" id="MobiDB-lite"/>
    </source>
</evidence>
<dbReference type="Pfam" id="PF01231">
    <property type="entry name" value="IDO"/>
    <property type="match status" value="1"/>
</dbReference>
<accession>K0KTJ8</accession>
<keyword evidence="5" id="KW-0560">Oxidoreductase</keyword>
<dbReference type="InterPro" id="IPR000898">
    <property type="entry name" value="Indolamine_dOase"/>
</dbReference>
<dbReference type="GO" id="GO:0005737">
    <property type="term" value="C:cytoplasm"/>
    <property type="evidence" value="ECO:0007669"/>
    <property type="project" value="TreeGrafter"/>
</dbReference>
<comment type="similarity">
    <text evidence="1 5">Belongs to the indoleamine 2,3-dioxygenase family.</text>
</comment>
<keyword evidence="3 4" id="KW-0408">Iron</keyword>
<dbReference type="Gene3D" id="1.20.58.480">
    <property type="match status" value="1"/>
</dbReference>
<feature type="region of interest" description="Disordered" evidence="6">
    <location>
        <begin position="440"/>
        <end position="473"/>
    </location>
</feature>
<dbReference type="InParanoid" id="K0KTJ8"/>
<reference evidence="7 8" key="1">
    <citation type="journal article" date="2012" name="Eukaryot. Cell">
        <title>Draft genome sequence of Wickerhamomyces ciferrii NRRL Y-1031 F-60-10.</title>
        <authorList>
            <person name="Schneider J."/>
            <person name="Andrea H."/>
            <person name="Blom J."/>
            <person name="Jaenicke S."/>
            <person name="Ruckert C."/>
            <person name="Schorsch C."/>
            <person name="Szczepanowski R."/>
            <person name="Farwick M."/>
            <person name="Goesmann A."/>
            <person name="Puhler A."/>
            <person name="Schaffer S."/>
            <person name="Tauch A."/>
            <person name="Kohler T."/>
            <person name="Brinkrolf K."/>
        </authorList>
    </citation>
    <scope>NUCLEOTIDE SEQUENCE [LARGE SCALE GENOMIC DNA]</scope>
    <source>
        <strain evidence="8">ATCC 14091 / BCRC 22168 / CBS 111 / JCM 3599 / NBRC 0793 / NRRL Y-1031 F-60-10</strain>
    </source>
</reference>
<gene>
    <name evidence="7" type="ORF">BN7_4924</name>
</gene>
<keyword evidence="2 4" id="KW-0479">Metal-binding</keyword>
<dbReference type="SUPFAM" id="SSF140959">
    <property type="entry name" value="Indolic compounds 2,3-dioxygenase-like"/>
    <property type="match status" value="1"/>
</dbReference>
<dbReference type="PANTHER" id="PTHR28657">
    <property type="entry name" value="INDOLEAMINE 2,3-DIOXYGENASE"/>
    <property type="match status" value="1"/>
</dbReference>
<sequence>MIDLPRLEDYDVSPKSGFIPEELPLSRLTSKYFAPWETLAEVLPSLILTKKIRAQVEKLPVLSIDQIKGNKRELRRAYSVLSFLTHAYVWNVDVPTDTLPKSLAQPLLEVSKILELPPLATYSGLVLWNFRPILPLEDGEEWSLENLTTINTYTGSIDESWFYLVSVYFEYKGASCITDGLDAIKAVRENDKATVKKNLQNLAESIDRLGSVLMKMEEMCDPHTFYYRIRPYLSGWQNMKDAGLPNGLKYGDETEYRSYAGGSNAQSSLIQTLDLILGVEHFPTGEKRETKSSKSISSLSGTNNFMNEMKKYMPGPHQRFLEHLGQVANIRDYVMETDDSELTLSYDACLAMLKAFRDKHIQIVTRYIILQAKLYKKAGSSNTLRSGISKSAEKSEQKGTGGTSLIPFLKQCRDETGDPAAGDWGKKVLSSGMLNNKYKAEPVAKDQDEHVNKKPKLGLAGNWNDGGEETGHW</sequence>
<dbReference type="PROSITE" id="PS00876">
    <property type="entry name" value="IDO_1"/>
    <property type="match status" value="1"/>
</dbReference>
<evidence type="ECO:0000313" key="7">
    <source>
        <dbReference type="EMBL" id="CCH45342.1"/>
    </source>
</evidence>
<dbReference type="FunCoup" id="K0KTJ8">
    <property type="interactions" value="153"/>
</dbReference>
<name>K0KTJ8_WICCF</name>
<dbReference type="GO" id="GO:0033754">
    <property type="term" value="F:indoleamine 2,3-dioxygenase activity"/>
    <property type="evidence" value="ECO:0007669"/>
    <property type="project" value="UniProtKB-EC"/>
</dbReference>
<comment type="catalytic activity">
    <reaction evidence="5">
        <text>L-tryptophan + O2 = N-formyl-L-kynurenine</text>
        <dbReference type="Rhea" id="RHEA:24536"/>
        <dbReference type="ChEBI" id="CHEBI:15379"/>
        <dbReference type="ChEBI" id="CHEBI:57912"/>
        <dbReference type="ChEBI" id="CHEBI:58629"/>
    </reaction>
</comment>
<evidence type="ECO:0000313" key="8">
    <source>
        <dbReference type="Proteomes" id="UP000009328"/>
    </source>
</evidence>
<keyword evidence="8" id="KW-1185">Reference proteome</keyword>
<dbReference type="HOGENOM" id="CLU_010089_0_0_1"/>
<keyword evidence="5" id="KW-0223">Dioxygenase</keyword>
<keyword evidence="4 5" id="KW-0349">Heme</keyword>
<feature type="compositionally biased region" description="Basic and acidic residues" evidence="6">
    <location>
        <begin position="440"/>
        <end position="452"/>
    </location>
</feature>
<dbReference type="GO" id="GO:0019441">
    <property type="term" value="P:L-tryptophan catabolic process to kynurenine"/>
    <property type="evidence" value="ECO:0007669"/>
    <property type="project" value="UniProtKB-UniRule"/>
</dbReference>
<dbReference type="EC" id="1.13.11.52" evidence="5"/>
<proteinExistence type="inferred from homology"/>
<feature type="binding site" description="proximal binding residue" evidence="4">
    <location>
        <position position="360"/>
    </location>
    <ligand>
        <name>heme b</name>
        <dbReference type="ChEBI" id="CHEBI:60344"/>
    </ligand>
    <ligandPart>
        <name>Fe</name>
        <dbReference type="ChEBI" id="CHEBI:18248"/>
    </ligandPart>
</feature>
<dbReference type="GO" id="GO:0020037">
    <property type="term" value="F:heme binding"/>
    <property type="evidence" value="ECO:0007669"/>
    <property type="project" value="UniProtKB-UniRule"/>
</dbReference>
<dbReference type="AlphaFoldDB" id="K0KTJ8"/>
<feature type="region of interest" description="Disordered" evidence="6">
    <location>
        <begin position="382"/>
        <end position="408"/>
    </location>
</feature>
<evidence type="ECO:0000256" key="1">
    <source>
        <dbReference type="ARBA" id="ARBA00007119"/>
    </source>
</evidence>
<comment type="function">
    <text evidence="5">Produces N-formyl-kynurenine through the oxidation of tryptophan.</text>
</comment>
<dbReference type="GO" id="GO:0034354">
    <property type="term" value="P:'de novo' NAD+ biosynthetic process from L-tryptophan"/>
    <property type="evidence" value="ECO:0007669"/>
    <property type="project" value="TreeGrafter"/>
</dbReference>
<dbReference type="GO" id="GO:0046872">
    <property type="term" value="F:metal ion binding"/>
    <property type="evidence" value="ECO:0007669"/>
    <property type="project" value="UniProtKB-UniRule"/>
</dbReference>
<dbReference type="FunFam" id="1.20.58.480:FF:000004">
    <property type="entry name" value="Indoleamine 2,3-dioxygenase subfamily"/>
    <property type="match status" value="1"/>
</dbReference>
<dbReference type="Proteomes" id="UP000009328">
    <property type="component" value="Unassembled WGS sequence"/>
</dbReference>
<protein>
    <recommendedName>
        <fullName evidence="5">Indoleamine 2,3-dioxygenase</fullName>
        <ecNumber evidence="5">1.13.11.52</ecNumber>
    </recommendedName>
</protein>
<evidence type="ECO:0000256" key="3">
    <source>
        <dbReference type="ARBA" id="ARBA00023004"/>
    </source>
</evidence>
<organism evidence="7 8">
    <name type="scientific">Wickerhamomyces ciferrii (strain ATCC 14091 / BCRC 22168 / CBS 111 / JCM 3599 / NBRC 0793 / NRRL Y-1031 F-60-10)</name>
    <name type="common">Yeast</name>
    <name type="synonym">Pichia ciferrii</name>
    <dbReference type="NCBI Taxonomy" id="1206466"/>
    <lineage>
        <taxon>Eukaryota</taxon>
        <taxon>Fungi</taxon>
        <taxon>Dikarya</taxon>
        <taxon>Ascomycota</taxon>
        <taxon>Saccharomycotina</taxon>
        <taxon>Saccharomycetes</taxon>
        <taxon>Phaffomycetales</taxon>
        <taxon>Wickerhamomycetaceae</taxon>
        <taxon>Wickerhamomyces</taxon>
    </lineage>
</organism>
<evidence type="ECO:0000256" key="4">
    <source>
        <dbReference type="PIRSR" id="PIRSR600898-1"/>
    </source>
</evidence>
<dbReference type="InterPro" id="IPR037217">
    <property type="entry name" value="Trp/Indoleamine_2_3_dOase-like"/>
</dbReference>
<dbReference type="eggNOG" id="ENOG502QV6W">
    <property type="taxonomic scope" value="Eukaryota"/>
</dbReference>
<evidence type="ECO:0000256" key="5">
    <source>
        <dbReference type="RuleBase" id="RU369119"/>
    </source>
</evidence>
<evidence type="ECO:0000256" key="2">
    <source>
        <dbReference type="ARBA" id="ARBA00022723"/>
    </source>
</evidence>